<feature type="domain" description="Peptidoglycan beta-N-acetylmuramidase NamZ N-terminal" evidence="1">
    <location>
        <begin position="53"/>
        <end position="251"/>
    </location>
</feature>
<organism evidence="3 4">
    <name type="scientific">Solitalea agri</name>
    <dbReference type="NCBI Taxonomy" id="2953739"/>
    <lineage>
        <taxon>Bacteria</taxon>
        <taxon>Pseudomonadati</taxon>
        <taxon>Bacteroidota</taxon>
        <taxon>Sphingobacteriia</taxon>
        <taxon>Sphingobacteriales</taxon>
        <taxon>Sphingobacteriaceae</taxon>
        <taxon>Solitalea</taxon>
    </lineage>
</organism>
<accession>A0A9X2F4K3</accession>
<sequence>MRRVFLLFFFCLTLCSTIGYSQLVIPLSKKPQKIITGAERTASYVPYLKNKTIAMVVNQTSTIGTTHLVDSLQSIGIKIKAVFAPEHGFRGDADAGEKVDNSIDKKTGLNIVSLYGKHYKPYPEDLKDVDLVIFDIQDVGVRFYTYISTLHYVMEACAENNVEVMILDRPNPNGFYVDGPILDPKFKSFVGMHPVPVVHGMTIGEYAKMINGEKWLKDGMQCKLKVISMENWNHSKQYTLPIKPSPNLPNNQSIYLYPSICFFEGTEISLARGTLFPFQAFGAPELSNQPFSFIPKSIPGMSKNPPQENKVCYGVDLRNFDCSVFTKTKRLNLQWLLDMYKAYPEKDKFFLKTLFIDKLAGTDQLRKQIIEGKTEAEIRKSWEPALSNYKQMRKKYLIYK</sequence>
<dbReference type="Pfam" id="PF20732">
    <property type="entry name" value="NamZ_C"/>
    <property type="match status" value="1"/>
</dbReference>
<dbReference type="EMBL" id="JAMWYS010000024">
    <property type="protein sequence ID" value="MCO4292216.1"/>
    <property type="molecule type" value="Genomic_DNA"/>
</dbReference>
<keyword evidence="4" id="KW-1185">Reference proteome</keyword>
<dbReference type="GO" id="GO:0033922">
    <property type="term" value="F:peptidoglycan beta-N-acetylmuramidase activity"/>
    <property type="evidence" value="ECO:0007669"/>
    <property type="project" value="InterPro"/>
</dbReference>
<evidence type="ECO:0000259" key="2">
    <source>
        <dbReference type="Pfam" id="PF20732"/>
    </source>
</evidence>
<evidence type="ECO:0000313" key="3">
    <source>
        <dbReference type="EMBL" id="MCO4292216.1"/>
    </source>
</evidence>
<dbReference type="PANTHER" id="PTHR42915:SF1">
    <property type="entry name" value="PEPTIDOGLYCAN BETA-N-ACETYLMURAMIDASE NAMZ"/>
    <property type="match status" value="1"/>
</dbReference>
<dbReference type="PIRSF" id="PIRSF016719">
    <property type="entry name" value="UCP016719"/>
    <property type="match status" value="1"/>
</dbReference>
<proteinExistence type="predicted"/>
<dbReference type="InterPro" id="IPR008302">
    <property type="entry name" value="NamZ"/>
</dbReference>
<dbReference type="Pfam" id="PF07075">
    <property type="entry name" value="NamZ_N"/>
    <property type="match status" value="1"/>
</dbReference>
<feature type="domain" description="Peptidoglycan beta-N-acetylmuramidase NamZ C-terminal" evidence="2">
    <location>
        <begin position="255"/>
        <end position="399"/>
    </location>
</feature>
<dbReference type="PANTHER" id="PTHR42915">
    <property type="entry name" value="HYPOTHETICAL 460 KDA PROTEIN IN FEUA-SIGW INTERGENIC REGION [PRECURSOR]"/>
    <property type="match status" value="1"/>
</dbReference>
<protein>
    <submittedName>
        <fullName evidence="3">DUF1343 domain-containing protein</fullName>
    </submittedName>
</protein>
<evidence type="ECO:0000313" key="4">
    <source>
        <dbReference type="Proteomes" id="UP001155182"/>
    </source>
</evidence>
<dbReference type="AlphaFoldDB" id="A0A9X2F4K3"/>
<reference evidence="3" key="1">
    <citation type="submission" date="2022-06" db="EMBL/GenBank/DDBJ databases">
        <title>Solitalea sp. MAHUQ-68 isolated from rhizospheric soil.</title>
        <authorList>
            <person name="Huq M.A."/>
        </authorList>
    </citation>
    <scope>NUCLEOTIDE SEQUENCE</scope>
    <source>
        <strain evidence="3">MAHUQ-68</strain>
    </source>
</reference>
<gene>
    <name evidence="3" type="ORF">NF867_04990</name>
</gene>
<dbReference type="Proteomes" id="UP001155182">
    <property type="component" value="Unassembled WGS sequence"/>
</dbReference>
<dbReference type="RefSeq" id="WP_252586499.1">
    <property type="nucleotide sequence ID" value="NZ_JAMWYS010000024.1"/>
</dbReference>
<evidence type="ECO:0000259" key="1">
    <source>
        <dbReference type="Pfam" id="PF07075"/>
    </source>
</evidence>
<comment type="caution">
    <text evidence="3">The sequence shown here is derived from an EMBL/GenBank/DDBJ whole genome shotgun (WGS) entry which is preliminary data.</text>
</comment>
<name>A0A9X2F4K3_9SPHI</name>
<dbReference type="Gene3D" id="3.40.50.12170">
    <property type="entry name" value="Uncharacterised protein PF07075, DUF1343"/>
    <property type="match status" value="1"/>
</dbReference>
<dbReference type="InterPro" id="IPR048502">
    <property type="entry name" value="NamZ_N"/>
</dbReference>
<dbReference type="InterPro" id="IPR048503">
    <property type="entry name" value="NamZ_C"/>
</dbReference>
<dbReference type="Gene3D" id="3.90.1150.140">
    <property type="match status" value="1"/>
</dbReference>